<evidence type="ECO:0000256" key="2">
    <source>
        <dbReference type="ARBA" id="ARBA00007069"/>
    </source>
</evidence>
<dbReference type="PANTHER" id="PTHR43848">
    <property type="entry name" value="PUTRESCINE TRANSPORT SYSTEM PERMEASE PROTEIN POTI"/>
    <property type="match status" value="1"/>
</dbReference>
<feature type="domain" description="ABC transmembrane type-1" evidence="10">
    <location>
        <begin position="62"/>
        <end position="251"/>
    </location>
</feature>
<dbReference type="OrthoDB" id="9782004at2"/>
<evidence type="ECO:0000256" key="7">
    <source>
        <dbReference type="ARBA" id="ARBA00023136"/>
    </source>
</evidence>
<feature type="transmembrane region" description="Helical" evidence="8">
    <location>
        <begin position="131"/>
        <end position="154"/>
    </location>
</feature>
<keyword evidence="5 8" id="KW-0812">Transmembrane</keyword>
<comment type="subcellular location">
    <subcellularLocation>
        <location evidence="1 8">Cell membrane</location>
        <topology evidence="1 8">Multi-pass membrane protein</topology>
    </subcellularLocation>
</comment>
<evidence type="ECO:0000313" key="12">
    <source>
        <dbReference type="Proteomes" id="UP000324738"/>
    </source>
</evidence>
<keyword evidence="4" id="KW-1003">Cell membrane</keyword>
<dbReference type="PANTHER" id="PTHR43848:SF2">
    <property type="entry name" value="PUTRESCINE TRANSPORT SYSTEM PERMEASE PROTEIN POTI"/>
    <property type="match status" value="1"/>
</dbReference>
<dbReference type="InterPro" id="IPR000515">
    <property type="entry name" value="MetI-like"/>
</dbReference>
<dbReference type="GO" id="GO:0005886">
    <property type="term" value="C:plasma membrane"/>
    <property type="evidence" value="ECO:0007669"/>
    <property type="project" value="UniProtKB-SubCell"/>
</dbReference>
<dbReference type="PROSITE" id="PS50928">
    <property type="entry name" value="ABC_TM1"/>
    <property type="match status" value="1"/>
</dbReference>
<name>A0A5B0E314_9HYPH</name>
<accession>A0A5B0E314</accession>
<protein>
    <submittedName>
        <fullName evidence="11">ABC transporter permease subunit</fullName>
    </submittedName>
</protein>
<dbReference type="AlphaFoldDB" id="A0A5B0E314"/>
<reference evidence="11 12" key="1">
    <citation type="submission" date="2019-08" db="EMBL/GenBank/DDBJ databases">
        <title>Aureimonas fodiniaquatilis sp. nov., isolated from a coal mine wastewater.</title>
        <authorList>
            <person name="Kim W."/>
        </authorList>
    </citation>
    <scope>NUCLEOTIDE SEQUENCE [LARGE SCALE GENOMIC DNA]</scope>
    <source>
        <strain evidence="11 12">CAU 1482</strain>
    </source>
</reference>
<feature type="transmembrane region" description="Helical" evidence="8">
    <location>
        <begin position="12"/>
        <end position="32"/>
    </location>
</feature>
<dbReference type="Pfam" id="PF00528">
    <property type="entry name" value="BPD_transp_1"/>
    <property type="match status" value="1"/>
</dbReference>
<dbReference type="RefSeq" id="WP_149296905.1">
    <property type="nucleotide sequence ID" value="NZ_VTWH01000001.1"/>
</dbReference>
<evidence type="ECO:0000256" key="9">
    <source>
        <dbReference type="SAM" id="Coils"/>
    </source>
</evidence>
<dbReference type="Proteomes" id="UP000324738">
    <property type="component" value="Unassembled WGS sequence"/>
</dbReference>
<feature type="transmembrane region" description="Helical" evidence="8">
    <location>
        <begin position="97"/>
        <end position="125"/>
    </location>
</feature>
<keyword evidence="12" id="KW-1185">Reference proteome</keyword>
<keyword evidence="9" id="KW-0175">Coiled coil</keyword>
<evidence type="ECO:0000256" key="3">
    <source>
        <dbReference type="ARBA" id="ARBA00022448"/>
    </source>
</evidence>
<keyword evidence="6 8" id="KW-1133">Transmembrane helix</keyword>
<gene>
    <name evidence="11" type="ORF">FPY71_01415</name>
</gene>
<feature type="transmembrane region" description="Helical" evidence="8">
    <location>
        <begin position="64"/>
        <end position="88"/>
    </location>
</feature>
<dbReference type="GO" id="GO:0055085">
    <property type="term" value="P:transmembrane transport"/>
    <property type="evidence" value="ECO:0007669"/>
    <property type="project" value="InterPro"/>
</dbReference>
<dbReference type="SUPFAM" id="SSF161098">
    <property type="entry name" value="MetI-like"/>
    <property type="match status" value="1"/>
</dbReference>
<evidence type="ECO:0000256" key="5">
    <source>
        <dbReference type="ARBA" id="ARBA00022692"/>
    </source>
</evidence>
<organism evidence="11 12">
    <name type="scientific">Aureimonas fodinaquatilis</name>
    <dbReference type="NCBI Taxonomy" id="2565783"/>
    <lineage>
        <taxon>Bacteria</taxon>
        <taxon>Pseudomonadati</taxon>
        <taxon>Pseudomonadota</taxon>
        <taxon>Alphaproteobacteria</taxon>
        <taxon>Hyphomicrobiales</taxon>
        <taxon>Aurantimonadaceae</taxon>
        <taxon>Aureimonas</taxon>
    </lineage>
</organism>
<dbReference type="InterPro" id="IPR035906">
    <property type="entry name" value="MetI-like_sf"/>
</dbReference>
<dbReference type="Gene3D" id="1.10.3720.10">
    <property type="entry name" value="MetI-like"/>
    <property type="match status" value="1"/>
</dbReference>
<keyword evidence="7 8" id="KW-0472">Membrane</keyword>
<evidence type="ECO:0000256" key="1">
    <source>
        <dbReference type="ARBA" id="ARBA00004651"/>
    </source>
</evidence>
<evidence type="ECO:0000256" key="6">
    <source>
        <dbReference type="ARBA" id="ARBA00022989"/>
    </source>
</evidence>
<proteinExistence type="inferred from homology"/>
<feature type="transmembrane region" description="Helical" evidence="8">
    <location>
        <begin position="175"/>
        <end position="195"/>
    </location>
</feature>
<feature type="coiled-coil region" evidence="9">
    <location>
        <begin position="253"/>
        <end position="280"/>
    </location>
</feature>
<evidence type="ECO:0000256" key="4">
    <source>
        <dbReference type="ARBA" id="ARBA00022475"/>
    </source>
</evidence>
<dbReference type="EMBL" id="VTWH01000001">
    <property type="protein sequence ID" value="KAA0971819.1"/>
    <property type="molecule type" value="Genomic_DNA"/>
</dbReference>
<feature type="transmembrane region" description="Helical" evidence="8">
    <location>
        <begin position="233"/>
        <end position="255"/>
    </location>
</feature>
<evidence type="ECO:0000313" key="11">
    <source>
        <dbReference type="EMBL" id="KAA0971819.1"/>
    </source>
</evidence>
<comment type="caution">
    <text evidence="11">The sequence shown here is derived from an EMBL/GenBank/DDBJ whole genome shotgun (WGS) entry which is preliminary data.</text>
</comment>
<keyword evidence="3 8" id="KW-0813">Transport</keyword>
<dbReference type="InterPro" id="IPR051789">
    <property type="entry name" value="Bact_Polyamine_Transport"/>
</dbReference>
<evidence type="ECO:0000256" key="8">
    <source>
        <dbReference type="RuleBase" id="RU363032"/>
    </source>
</evidence>
<dbReference type="CDD" id="cd06261">
    <property type="entry name" value="TM_PBP2"/>
    <property type="match status" value="1"/>
</dbReference>
<sequence>MNSRLSPFNIVSLVLGFSFLYLPIVLLVVYSFNASQLVTVWGGFSTKWYTALAGNRLFLDAAFITLRVGLLSATLATVLGTLAALALVRYGNFRGRLLFSGMVFAPLVMPEVITGLSLLLLFVAIGFDRGFWTVSLAHTTFAMCFVAVVVQSRLVSFDRSLEEAAQDLGCTPLKAFLSVTLPVIWPAVAAGWMLAFTLSLDDLVIASFTSGPGATTLPMRIYSQVRLGVTPEINAISTILIGVVTTGVLISSIIFKRQEVRRLRDERLAAEAEKAEAALTR</sequence>
<evidence type="ECO:0000259" key="10">
    <source>
        <dbReference type="PROSITE" id="PS50928"/>
    </source>
</evidence>
<comment type="similarity">
    <text evidence="2">Belongs to the binding-protein-dependent transport system permease family. CysTW subfamily.</text>
</comment>